<feature type="binding site" evidence="12">
    <location>
        <position position="596"/>
    </location>
    <ligand>
        <name>FAD</name>
        <dbReference type="ChEBI" id="CHEBI:57692"/>
    </ligand>
</feature>
<keyword evidence="16" id="KW-1185">Reference proteome</keyword>
<keyword evidence="2 11" id="KW-0028">Amino-acid biosynthesis</keyword>
<dbReference type="Proteomes" id="UP000278542">
    <property type="component" value="Unassembled WGS sequence"/>
</dbReference>
<proteinExistence type="predicted"/>
<dbReference type="Pfam" id="PF00258">
    <property type="entry name" value="Flavodoxin_1"/>
    <property type="match status" value="1"/>
</dbReference>
<dbReference type="InterPro" id="IPR001094">
    <property type="entry name" value="Flavdoxin-like"/>
</dbReference>
<dbReference type="GO" id="GO:0010181">
    <property type="term" value="F:FMN binding"/>
    <property type="evidence" value="ECO:0007669"/>
    <property type="project" value="InterPro"/>
</dbReference>
<dbReference type="SUPFAM" id="SSF52343">
    <property type="entry name" value="Ferredoxin reductase-like, C-terminal NADP-linked domain"/>
    <property type="match status" value="1"/>
</dbReference>
<reference evidence="15 16" key="1">
    <citation type="submission" date="2018-10" db="EMBL/GenBank/DDBJ databases">
        <title>Genomic Encyclopedia of Type Strains, Phase IV (KMG-IV): sequencing the most valuable type-strain genomes for metagenomic binning, comparative biology and taxonomic classification.</title>
        <authorList>
            <person name="Goeker M."/>
        </authorList>
    </citation>
    <scope>NUCLEOTIDE SEQUENCE [LARGE SCALE GENOMIC DNA]</scope>
    <source>
        <strain evidence="15 16">DSM 22228</strain>
    </source>
</reference>
<dbReference type="PRINTS" id="PR00369">
    <property type="entry name" value="FLAVODOXIN"/>
</dbReference>
<organism evidence="15 16">
    <name type="scientific">Orbus hercynius</name>
    <dbReference type="NCBI Taxonomy" id="593135"/>
    <lineage>
        <taxon>Bacteria</taxon>
        <taxon>Pseudomonadati</taxon>
        <taxon>Pseudomonadota</taxon>
        <taxon>Gammaproteobacteria</taxon>
        <taxon>Orbales</taxon>
        <taxon>Orbaceae</taxon>
        <taxon>Orbus</taxon>
    </lineage>
</organism>
<feature type="domain" description="Flavodoxin-like" evidence="13">
    <location>
        <begin position="59"/>
        <end position="197"/>
    </location>
</feature>
<dbReference type="InterPro" id="IPR010199">
    <property type="entry name" value="CysJ"/>
</dbReference>
<evidence type="ECO:0000256" key="2">
    <source>
        <dbReference type="ARBA" id="ARBA00022605"/>
    </source>
</evidence>
<comment type="cofactor">
    <cofactor evidence="11 12">
        <name>FAD</name>
        <dbReference type="ChEBI" id="CHEBI:57692"/>
    </cofactor>
    <text evidence="11 12">Binds 1 FAD per subunit.</text>
</comment>
<dbReference type="Pfam" id="PF00667">
    <property type="entry name" value="FAD_binding_1"/>
    <property type="match status" value="1"/>
</dbReference>
<evidence type="ECO:0000256" key="10">
    <source>
        <dbReference type="ARBA" id="ARBA00052219"/>
    </source>
</evidence>
<keyword evidence="1 11" id="KW-0813">Transport</keyword>
<keyword evidence="9 11" id="KW-0198">Cysteine biosynthesis</keyword>
<evidence type="ECO:0000256" key="7">
    <source>
        <dbReference type="ARBA" id="ARBA00022982"/>
    </source>
</evidence>
<evidence type="ECO:0000313" key="15">
    <source>
        <dbReference type="EMBL" id="RKS87817.1"/>
    </source>
</evidence>
<feature type="binding site" evidence="12">
    <location>
        <begin position="516"/>
        <end position="517"/>
    </location>
    <ligand>
        <name>NADP(+)</name>
        <dbReference type="ChEBI" id="CHEBI:58349"/>
    </ligand>
</feature>
<dbReference type="OrthoDB" id="9816402at2"/>
<dbReference type="CDD" id="cd06199">
    <property type="entry name" value="SiR"/>
    <property type="match status" value="1"/>
</dbReference>
<keyword evidence="6 11" id="KW-0521">NADP</keyword>
<dbReference type="InterPro" id="IPR017938">
    <property type="entry name" value="Riboflavin_synthase-like_b-brl"/>
</dbReference>
<feature type="binding site" evidence="12">
    <location>
        <begin position="65"/>
        <end position="70"/>
    </location>
    <ligand>
        <name>FMN</name>
        <dbReference type="ChEBI" id="CHEBI:58210"/>
    </ligand>
</feature>
<evidence type="ECO:0000256" key="4">
    <source>
        <dbReference type="ARBA" id="ARBA00022643"/>
    </source>
</evidence>
<dbReference type="PANTHER" id="PTHR19384">
    <property type="entry name" value="NITRIC OXIDE SYNTHASE-RELATED"/>
    <property type="match status" value="1"/>
</dbReference>
<feature type="binding site" evidence="12">
    <location>
        <position position="407"/>
    </location>
    <ligand>
        <name>FAD</name>
        <dbReference type="ChEBI" id="CHEBI:57692"/>
    </ligand>
</feature>
<dbReference type="NCBIfam" id="NF008197">
    <property type="entry name" value="PRK10953.1"/>
    <property type="match status" value="1"/>
</dbReference>
<dbReference type="Gene3D" id="1.20.990.10">
    <property type="entry name" value="NADPH-cytochrome p450 Reductase, Chain A, domain 3"/>
    <property type="match status" value="1"/>
</dbReference>
<feature type="binding site" evidence="12">
    <location>
        <position position="319"/>
    </location>
    <ligand>
        <name>FAD</name>
        <dbReference type="ChEBI" id="CHEBI:57692"/>
    </ligand>
</feature>
<feature type="binding site" evidence="12">
    <location>
        <begin position="383"/>
        <end position="386"/>
    </location>
    <ligand>
        <name>FAD</name>
        <dbReference type="ChEBI" id="CHEBI:57692"/>
    </ligand>
</feature>
<dbReference type="Pfam" id="PF00175">
    <property type="entry name" value="NAD_binding_1"/>
    <property type="match status" value="1"/>
</dbReference>
<dbReference type="GO" id="GO:0070814">
    <property type="term" value="P:hydrogen sulfide biosynthetic process"/>
    <property type="evidence" value="ECO:0007669"/>
    <property type="project" value="UniProtKB-UniPathway"/>
</dbReference>
<comment type="subunit">
    <text evidence="11">Alpha(8)-beta(8). The alpha component is a flavoprotein, the beta component is a hemoprotein.</text>
</comment>
<dbReference type="Gene3D" id="3.40.50.80">
    <property type="entry name" value="Nucleotide-binding domain of ferredoxin-NADP reductase (FNR) module"/>
    <property type="match status" value="1"/>
</dbReference>
<keyword evidence="3 11" id="KW-0285">Flavoprotein</keyword>
<evidence type="ECO:0000256" key="5">
    <source>
        <dbReference type="ARBA" id="ARBA00022827"/>
    </source>
</evidence>
<comment type="catalytic activity">
    <reaction evidence="10 11">
        <text>hydrogen sulfide + 3 NADP(+) + 3 H2O = sulfite + 3 NADPH + 4 H(+)</text>
        <dbReference type="Rhea" id="RHEA:13801"/>
        <dbReference type="ChEBI" id="CHEBI:15377"/>
        <dbReference type="ChEBI" id="CHEBI:15378"/>
        <dbReference type="ChEBI" id="CHEBI:17359"/>
        <dbReference type="ChEBI" id="CHEBI:29919"/>
        <dbReference type="ChEBI" id="CHEBI:57783"/>
        <dbReference type="ChEBI" id="CHEBI:58349"/>
        <dbReference type="EC" id="1.8.1.2"/>
    </reaction>
</comment>
<dbReference type="InterPro" id="IPR003097">
    <property type="entry name" value="CysJ-like_FAD-binding"/>
</dbReference>
<dbReference type="PANTHER" id="PTHR19384:SF128">
    <property type="entry name" value="NADPH OXIDOREDUCTASE A"/>
    <property type="match status" value="1"/>
</dbReference>
<dbReference type="InterPro" id="IPR039261">
    <property type="entry name" value="FNR_nucleotide-bd"/>
</dbReference>
<dbReference type="RefSeq" id="WP_121144686.1">
    <property type="nucleotide sequence ID" value="NZ_RBWY01000001.1"/>
</dbReference>
<evidence type="ECO:0000256" key="12">
    <source>
        <dbReference type="PIRSR" id="PIRSR000207-1"/>
    </source>
</evidence>
<keyword evidence="7 11" id="KW-0249">Electron transport</keyword>
<evidence type="ECO:0000256" key="9">
    <source>
        <dbReference type="ARBA" id="ARBA00023192"/>
    </source>
</evidence>
<evidence type="ECO:0000256" key="11">
    <source>
        <dbReference type="PIRNR" id="PIRNR000207"/>
    </source>
</evidence>
<comment type="cofactor">
    <cofactor evidence="11 12">
        <name>FMN</name>
        <dbReference type="ChEBI" id="CHEBI:58210"/>
    </cofactor>
    <text evidence="11 12">Binds 1 FMN per subunit.</text>
</comment>
<feature type="binding site" evidence="12">
    <location>
        <begin position="416"/>
        <end position="419"/>
    </location>
    <ligand>
        <name>FAD</name>
        <dbReference type="ChEBI" id="CHEBI:57692"/>
    </ligand>
</feature>
<evidence type="ECO:0000256" key="6">
    <source>
        <dbReference type="ARBA" id="ARBA00022857"/>
    </source>
</evidence>
<dbReference type="PROSITE" id="PS51384">
    <property type="entry name" value="FAD_FR"/>
    <property type="match status" value="1"/>
</dbReference>
<dbReference type="FunFam" id="3.40.50.80:FF:000001">
    <property type="entry name" value="NADPH--cytochrome P450 reductase 1"/>
    <property type="match status" value="1"/>
</dbReference>
<dbReference type="InterPro" id="IPR023173">
    <property type="entry name" value="NADPH_Cyt_P450_Rdtase_alpha"/>
</dbReference>
<evidence type="ECO:0000256" key="3">
    <source>
        <dbReference type="ARBA" id="ARBA00022630"/>
    </source>
</evidence>
<dbReference type="EC" id="1.8.1.2" evidence="11"/>
<dbReference type="GO" id="GO:0005829">
    <property type="term" value="C:cytosol"/>
    <property type="evidence" value="ECO:0007669"/>
    <property type="project" value="TreeGrafter"/>
</dbReference>
<dbReference type="Gene3D" id="3.40.50.360">
    <property type="match status" value="1"/>
</dbReference>
<feature type="binding site" evidence="12">
    <location>
        <begin position="522"/>
        <end position="526"/>
    </location>
    <ligand>
        <name>NADP(+)</name>
        <dbReference type="ChEBI" id="CHEBI:58349"/>
    </ligand>
</feature>
<keyword evidence="4 11" id="KW-0288">FMN</keyword>
<dbReference type="PROSITE" id="PS50902">
    <property type="entry name" value="FLAVODOXIN_LIKE"/>
    <property type="match status" value="1"/>
</dbReference>
<dbReference type="GO" id="GO:0004783">
    <property type="term" value="F:sulfite reductase (NADPH) activity"/>
    <property type="evidence" value="ECO:0007669"/>
    <property type="project" value="UniProtKB-EC"/>
</dbReference>
<dbReference type="InterPro" id="IPR001709">
    <property type="entry name" value="Flavoprot_Pyr_Nucl_cyt_Rdtase"/>
</dbReference>
<dbReference type="PIRSF" id="PIRSF000207">
    <property type="entry name" value="SiR-FP_CysJ"/>
    <property type="match status" value="1"/>
</dbReference>
<dbReference type="SUPFAM" id="SSF52218">
    <property type="entry name" value="Flavoproteins"/>
    <property type="match status" value="1"/>
</dbReference>
<dbReference type="UniPathway" id="UPA00140">
    <property type="reaction ID" value="UER00207"/>
</dbReference>
<evidence type="ECO:0000259" key="14">
    <source>
        <dbReference type="PROSITE" id="PS51384"/>
    </source>
</evidence>
<dbReference type="EMBL" id="RBWY01000001">
    <property type="protein sequence ID" value="RKS87817.1"/>
    <property type="molecule type" value="Genomic_DNA"/>
</dbReference>
<dbReference type="NCBIfam" id="TIGR01931">
    <property type="entry name" value="cysJ"/>
    <property type="match status" value="1"/>
</dbReference>
<protein>
    <recommendedName>
        <fullName evidence="11">Sulfite reductase [NADPH] flavoprotein alpha-component</fullName>
        <shortName evidence="11">SiR-FP</shortName>
        <ecNumber evidence="11">1.8.1.2</ecNumber>
    </recommendedName>
</protein>
<dbReference type="InterPro" id="IPR001433">
    <property type="entry name" value="OxRdtase_FAD/NAD-bd"/>
</dbReference>
<comment type="pathway">
    <text evidence="11">Sulfur metabolism; hydrogen sulfide biosynthesis; hydrogen sulfide from sulfite (NADPH route): step 1/1.</text>
</comment>
<feature type="binding site" evidence="12">
    <location>
        <begin position="148"/>
        <end position="157"/>
    </location>
    <ligand>
        <name>FMN</name>
        <dbReference type="ChEBI" id="CHEBI:58210"/>
    </ligand>
</feature>
<dbReference type="GO" id="GO:0050660">
    <property type="term" value="F:flavin adenine dinucleotide binding"/>
    <property type="evidence" value="ECO:0007669"/>
    <property type="project" value="InterPro"/>
</dbReference>
<name>A0A495RJW9_9GAMM</name>
<dbReference type="PRINTS" id="PR00371">
    <property type="entry name" value="FPNCR"/>
</dbReference>
<dbReference type="AlphaFoldDB" id="A0A495RJW9"/>
<accession>A0A495RJW9</accession>
<keyword evidence="5 11" id="KW-0274">FAD</keyword>
<dbReference type="SUPFAM" id="SSF63380">
    <property type="entry name" value="Riboflavin synthase domain-like"/>
    <property type="match status" value="1"/>
</dbReference>
<dbReference type="GO" id="GO:0019344">
    <property type="term" value="P:cysteine biosynthetic process"/>
    <property type="evidence" value="ECO:0007669"/>
    <property type="project" value="UniProtKB-KW"/>
</dbReference>
<evidence type="ECO:0000256" key="1">
    <source>
        <dbReference type="ARBA" id="ARBA00022448"/>
    </source>
</evidence>
<dbReference type="InterPro" id="IPR008254">
    <property type="entry name" value="Flavodoxin/NO_synth"/>
</dbReference>
<dbReference type="Gene3D" id="2.40.30.10">
    <property type="entry name" value="Translation factors"/>
    <property type="match status" value="1"/>
</dbReference>
<dbReference type="InterPro" id="IPR029039">
    <property type="entry name" value="Flavoprotein-like_sf"/>
</dbReference>
<keyword evidence="8 11" id="KW-0560">Oxidoreductase</keyword>
<comment type="function">
    <text evidence="11">Component of the sulfite reductase complex that catalyzes the 6-electron reduction of sulfite to sulfide. This is one of several activities required for the biosynthesis of L-cysteine from sulfate. The flavoprotein component catalyzes the electron flow from NADPH -&gt; FAD -&gt; FMN to the hemoprotein component.</text>
</comment>
<sequence>MSNYHPPFNADEMDKIIHNASPEQLAWLSGYLWAIAHKHSPLSALTDQVTTPAPYQMPITILSASQTGNARRVAQELSHDLERLGLPVRHVHAADFKFKKLHQEQYLIIVTSTQGEGEPPEEALAFYKSLFATKKPVVDQLHFAVFGLGDCSYVNFCQAGKDIDQRLEELGAKRLLARVDGDTDYQALSTIWRQNIIDELQKYLQQSPHSTALESAIKTNLVVESSQYCRDNPFTAAININQKITSRDSDRDIRHLELDLTDSNLKYQPGDALGVWYQNSASLVDELLQATKLSAQTDIELHGQVLPLKQALLEKLELTQNTPVIVEKYAKLSQNDALLTLIGDKTALRDFCHTLPIIDMVSRYAGSFTAQSFVDILRPLTPRFYSIASAQDDVGDEVHLTVNVVQYQIDDKTRTGGASGFLATQMPQHDQIKVFIEHNDNFRLPNDNSLPIIMIAAGTGIAPFRAFLQQRASEEATGQSWLFFGNPHFTADFLYQLEWQTYQKDGVLSRIDLAWSRDQAEKIYVQDKILARSAEIWQWLQAGAYIYVCGDANRMAKAVNAALLHIIMEHGQYDEEQTNNYLDELRSNKRYQRDIY</sequence>
<feature type="binding site" evidence="12">
    <location>
        <begin position="112"/>
        <end position="115"/>
    </location>
    <ligand>
        <name>FMN</name>
        <dbReference type="ChEBI" id="CHEBI:58210"/>
    </ligand>
</feature>
<evidence type="ECO:0000259" key="13">
    <source>
        <dbReference type="PROSITE" id="PS50902"/>
    </source>
</evidence>
<dbReference type="InterPro" id="IPR017927">
    <property type="entry name" value="FAD-bd_FR_type"/>
</dbReference>
<evidence type="ECO:0000313" key="16">
    <source>
        <dbReference type="Proteomes" id="UP000278542"/>
    </source>
</evidence>
<comment type="caution">
    <text evidence="15">The sequence shown here is derived from an EMBL/GenBank/DDBJ whole genome shotgun (WGS) entry which is preliminary data.</text>
</comment>
<feature type="domain" description="FAD-binding FR-type" evidence="14">
    <location>
        <begin position="231"/>
        <end position="445"/>
    </location>
</feature>
<evidence type="ECO:0000256" key="8">
    <source>
        <dbReference type="ARBA" id="ARBA00023002"/>
    </source>
</evidence>
<gene>
    <name evidence="15" type="ORF">DES39_1063</name>
</gene>